<sequence length="217" mass="25793">TCGTVYRIETTFHKRRMEQTFQDPHGMKIKIRYLLNSKAINCIMYALTKAKYKKVHSYKSLKEMYVLCKRLQDKYKLFKIEDHKTIINNLRSLAKTTGYNAKIVQELKKLLKELLGTLKVHELNLQKMKDIEKFRMLLEDHRRKLSKLEILQMKSLKKKALMRMNSPSYLESSTPFGRRKKDLDGKISRRSLPKRIKTRVEWYAMSTRSLDTSSLNV</sequence>
<feature type="non-terminal residue" evidence="2">
    <location>
        <position position="1"/>
    </location>
</feature>
<proteinExistence type="predicted"/>
<protein>
    <submittedName>
        <fullName evidence="2">Uncharacterized protein</fullName>
    </submittedName>
</protein>
<comment type="caution">
    <text evidence="2">The sequence shown here is derived from an EMBL/GenBank/DDBJ whole genome shotgun (WGS) entry which is preliminary data.</text>
</comment>
<dbReference type="AlphaFoldDB" id="A0A371FJN7"/>
<accession>A0A371FJN7</accession>
<name>A0A371FJN7_MUCPR</name>
<organism evidence="2 3">
    <name type="scientific">Mucuna pruriens</name>
    <name type="common">Velvet bean</name>
    <name type="synonym">Dolichos pruriens</name>
    <dbReference type="NCBI Taxonomy" id="157652"/>
    <lineage>
        <taxon>Eukaryota</taxon>
        <taxon>Viridiplantae</taxon>
        <taxon>Streptophyta</taxon>
        <taxon>Embryophyta</taxon>
        <taxon>Tracheophyta</taxon>
        <taxon>Spermatophyta</taxon>
        <taxon>Magnoliopsida</taxon>
        <taxon>eudicotyledons</taxon>
        <taxon>Gunneridae</taxon>
        <taxon>Pentapetalae</taxon>
        <taxon>rosids</taxon>
        <taxon>fabids</taxon>
        <taxon>Fabales</taxon>
        <taxon>Fabaceae</taxon>
        <taxon>Papilionoideae</taxon>
        <taxon>50 kb inversion clade</taxon>
        <taxon>NPAAA clade</taxon>
        <taxon>indigoferoid/millettioid clade</taxon>
        <taxon>Phaseoleae</taxon>
        <taxon>Mucuna</taxon>
    </lineage>
</organism>
<dbReference type="EMBL" id="QJKJ01008852">
    <property type="protein sequence ID" value="RDX78492.1"/>
    <property type="molecule type" value="Genomic_DNA"/>
</dbReference>
<evidence type="ECO:0000313" key="2">
    <source>
        <dbReference type="EMBL" id="RDX78492.1"/>
    </source>
</evidence>
<evidence type="ECO:0000256" key="1">
    <source>
        <dbReference type="SAM" id="Coils"/>
    </source>
</evidence>
<dbReference type="OrthoDB" id="1747372at2759"/>
<reference evidence="2" key="1">
    <citation type="submission" date="2018-05" db="EMBL/GenBank/DDBJ databases">
        <title>Draft genome of Mucuna pruriens seed.</title>
        <authorList>
            <person name="Nnadi N.E."/>
            <person name="Vos R."/>
            <person name="Hasami M.H."/>
            <person name="Devisetty U.K."/>
            <person name="Aguiy J.C."/>
        </authorList>
    </citation>
    <scope>NUCLEOTIDE SEQUENCE [LARGE SCALE GENOMIC DNA]</scope>
    <source>
        <strain evidence="2">JCA_2017</strain>
    </source>
</reference>
<gene>
    <name evidence="2" type="ORF">CR513_41229</name>
</gene>
<keyword evidence="3" id="KW-1185">Reference proteome</keyword>
<feature type="coiled-coil region" evidence="1">
    <location>
        <begin position="104"/>
        <end position="151"/>
    </location>
</feature>
<evidence type="ECO:0000313" key="3">
    <source>
        <dbReference type="Proteomes" id="UP000257109"/>
    </source>
</evidence>
<dbReference type="Proteomes" id="UP000257109">
    <property type="component" value="Unassembled WGS sequence"/>
</dbReference>
<keyword evidence="1" id="KW-0175">Coiled coil</keyword>